<dbReference type="InterPro" id="IPR044855">
    <property type="entry name" value="CoA-Trfase_III_dom3_sf"/>
</dbReference>
<dbReference type="PANTHER" id="PTHR48207">
    <property type="entry name" value="SUCCINATE--HYDROXYMETHYLGLUTARATE COA-TRANSFERASE"/>
    <property type="match status" value="1"/>
</dbReference>
<dbReference type="AlphaFoldDB" id="A0A6J6CXK4"/>
<dbReference type="InterPro" id="IPR003673">
    <property type="entry name" value="CoA-Trfase_fam_III"/>
</dbReference>
<evidence type="ECO:0000256" key="1">
    <source>
        <dbReference type="ARBA" id="ARBA00022679"/>
    </source>
</evidence>
<dbReference type="GO" id="GO:0008410">
    <property type="term" value="F:CoA-transferase activity"/>
    <property type="evidence" value="ECO:0007669"/>
    <property type="project" value="TreeGrafter"/>
</dbReference>
<dbReference type="Pfam" id="PF02515">
    <property type="entry name" value="CoA_transf_3"/>
    <property type="match status" value="1"/>
</dbReference>
<gene>
    <name evidence="2" type="ORF">UFOPK1603_00223</name>
</gene>
<name>A0A6J6CXK4_9ZZZZ</name>
<dbReference type="EMBL" id="CAEZTG010000011">
    <property type="protein sequence ID" value="CAB4556341.1"/>
    <property type="molecule type" value="Genomic_DNA"/>
</dbReference>
<dbReference type="SUPFAM" id="SSF89796">
    <property type="entry name" value="CoA-transferase family III (CaiB/BaiF)"/>
    <property type="match status" value="1"/>
</dbReference>
<reference evidence="2" key="1">
    <citation type="submission" date="2020-05" db="EMBL/GenBank/DDBJ databases">
        <authorList>
            <person name="Chiriac C."/>
            <person name="Salcher M."/>
            <person name="Ghai R."/>
            <person name="Kavagutti S V."/>
        </authorList>
    </citation>
    <scope>NUCLEOTIDE SEQUENCE</scope>
</reference>
<protein>
    <submittedName>
        <fullName evidence="2">Unannotated protein</fullName>
    </submittedName>
</protein>
<dbReference type="InterPro" id="IPR023606">
    <property type="entry name" value="CoA-Trfase_III_dom_1_sf"/>
</dbReference>
<dbReference type="Gene3D" id="3.30.1540.10">
    <property type="entry name" value="formyl-coa transferase, domain 3"/>
    <property type="match status" value="1"/>
</dbReference>
<sequence length="381" mass="41587">MLGAEVIHIESTGHPDGMRLTGFALGHPDWWEWGHMFIAAATNKHAITLDLSTHRGSELLRELIANSDVFVENFAPRVTESWGFNHKAVSEINPDIVHLRMPAFGLDGPWRDRPAFAQIIEPMSTMVSITGHHGSRPVAKGGLPDPLGAWHGAFAAMAGIAALRAGRPGTLLESTMAEVALNACPEPALEWLTDGTLLGLTGNRDFHIAPNDVYPCIGDDEWVAISVVDNDQWRSLCKVIGADELSDDLELNSVAGRRARAEVIDALINSWTAKYEPFQCVEILRRVGVPTGLVRDPRDLSIDPHLVARSLFEELDHPVVGRHPIPGLPLRMSGVDHWLDRPAPTIGRDNSAVLERVLGLRPSEITDLAENGIIGDRPDGI</sequence>
<keyword evidence="1" id="KW-0808">Transferase</keyword>
<accession>A0A6J6CXK4</accession>
<organism evidence="2">
    <name type="scientific">freshwater metagenome</name>
    <dbReference type="NCBI Taxonomy" id="449393"/>
    <lineage>
        <taxon>unclassified sequences</taxon>
        <taxon>metagenomes</taxon>
        <taxon>ecological metagenomes</taxon>
    </lineage>
</organism>
<evidence type="ECO:0000313" key="2">
    <source>
        <dbReference type="EMBL" id="CAB4556341.1"/>
    </source>
</evidence>
<proteinExistence type="predicted"/>
<dbReference type="Gene3D" id="3.40.50.10540">
    <property type="entry name" value="Crotonobetainyl-coa:carnitine coa-transferase, domain 1"/>
    <property type="match status" value="1"/>
</dbReference>
<dbReference type="PANTHER" id="PTHR48207:SF3">
    <property type="entry name" value="SUCCINATE--HYDROXYMETHYLGLUTARATE COA-TRANSFERASE"/>
    <property type="match status" value="1"/>
</dbReference>
<dbReference type="InterPro" id="IPR050483">
    <property type="entry name" value="CoA-transferase_III_domain"/>
</dbReference>